<reference evidence="4 5" key="1">
    <citation type="submission" date="2024-10" db="EMBL/GenBank/DDBJ databases">
        <title>Updated reference genomes for cyclostephanoid diatoms.</title>
        <authorList>
            <person name="Roberts W.R."/>
            <person name="Alverson A.J."/>
        </authorList>
    </citation>
    <scope>NUCLEOTIDE SEQUENCE [LARGE SCALE GENOMIC DNA]</scope>
    <source>
        <strain evidence="4 5">AJA010-31</strain>
    </source>
</reference>
<dbReference type="AlphaFoldDB" id="A0ABD3Q3P9"/>
<dbReference type="Proteomes" id="UP001530400">
    <property type="component" value="Unassembled WGS sequence"/>
</dbReference>
<evidence type="ECO:0000313" key="5">
    <source>
        <dbReference type="Proteomes" id="UP001530400"/>
    </source>
</evidence>
<evidence type="ECO:0008006" key="6">
    <source>
        <dbReference type="Google" id="ProtNLM"/>
    </source>
</evidence>
<sequence length="145" mass="16127">MMSLLSTSISRSSSLSLRLFSQVRPTSATYSQVAFNNPGHLCKLNESPVGESPLFKSPTYNIGALAIASCYQGAAAKSSPSIIQGMMDNLQSLLDMSTWLIKRTFQPSIIRKRRKHGFLRRQESVGGRRVLNRRRHKGRMRLGGS</sequence>
<evidence type="ECO:0000256" key="2">
    <source>
        <dbReference type="ARBA" id="ARBA00022980"/>
    </source>
</evidence>
<dbReference type="Pfam" id="PF00468">
    <property type="entry name" value="Ribosomal_L34"/>
    <property type="match status" value="1"/>
</dbReference>
<comment type="caution">
    <text evidence="4">The sequence shown here is derived from an EMBL/GenBank/DDBJ whole genome shotgun (WGS) entry which is preliminary data.</text>
</comment>
<dbReference type="NCBIfam" id="TIGR01030">
    <property type="entry name" value="rpmH_bact"/>
    <property type="match status" value="1"/>
</dbReference>
<dbReference type="InterPro" id="IPR020939">
    <property type="entry name" value="Ribosomal_bL34_CS"/>
</dbReference>
<gene>
    <name evidence="4" type="ORF">ACHAWO_007642</name>
</gene>
<dbReference type="PANTHER" id="PTHR14503:SF4">
    <property type="entry name" value="LARGE RIBOSOMAL SUBUNIT PROTEIN BL34M"/>
    <property type="match status" value="1"/>
</dbReference>
<evidence type="ECO:0000256" key="1">
    <source>
        <dbReference type="ARBA" id="ARBA00010111"/>
    </source>
</evidence>
<dbReference type="PANTHER" id="PTHR14503">
    <property type="entry name" value="MITOCHONDRIAL RIBOSOMAL PROTEIN 34 FAMILY MEMBER"/>
    <property type="match status" value="1"/>
</dbReference>
<protein>
    <recommendedName>
        <fullName evidence="6">50S ribosomal protein L34, chloroplastic</fullName>
    </recommendedName>
</protein>
<keyword evidence="2" id="KW-0689">Ribosomal protein</keyword>
<dbReference type="HAMAP" id="MF_00391">
    <property type="entry name" value="Ribosomal_bL34"/>
    <property type="match status" value="1"/>
</dbReference>
<proteinExistence type="inferred from homology"/>
<comment type="similarity">
    <text evidence="1">Belongs to the bacterial ribosomal protein bL34 family.</text>
</comment>
<dbReference type="GO" id="GO:1990904">
    <property type="term" value="C:ribonucleoprotein complex"/>
    <property type="evidence" value="ECO:0007669"/>
    <property type="project" value="UniProtKB-KW"/>
</dbReference>
<dbReference type="Gene3D" id="1.10.287.3980">
    <property type="match status" value="1"/>
</dbReference>
<dbReference type="EMBL" id="JALLPJ020000340">
    <property type="protein sequence ID" value="KAL3794868.1"/>
    <property type="molecule type" value="Genomic_DNA"/>
</dbReference>
<keyword evidence="5" id="KW-1185">Reference proteome</keyword>
<dbReference type="InterPro" id="IPR000271">
    <property type="entry name" value="Ribosomal_bL34"/>
</dbReference>
<organism evidence="4 5">
    <name type="scientific">Cyclotella atomus</name>
    <dbReference type="NCBI Taxonomy" id="382360"/>
    <lineage>
        <taxon>Eukaryota</taxon>
        <taxon>Sar</taxon>
        <taxon>Stramenopiles</taxon>
        <taxon>Ochrophyta</taxon>
        <taxon>Bacillariophyta</taxon>
        <taxon>Coscinodiscophyceae</taxon>
        <taxon>Thalassiosirophycidae</taxon>
        <taxon>Stephanodiscales</taxon>
        <taxon>Stephanodiscaceae</taxon>
        <taxon>Cyclotella</taxon>
    </lineage>
</organism>
<dbReference type="GO" id="GO:0005840">
    <property type="term" value="C:ribosome"/>
    <property type="evidence" value="ECO:0007669"/>
    <property type="project" value="UniProtKB-KW"/>
</dbReference>
<dbReference type="PROSITE" id="PS00784">
    <property type="entry name" value="RIBOSOMAL_L34"/>
    <property type="match status" value="1"/>
</dbReference>
<name>A0ABD3Q3P9_9STRA</name>
<evidence type="ECO:0000256" key="3">
    <source>
        <dbReference type="ARBA" id="ARBA00023274"/>
    </source>
</evidence>
<accession>A0ABD3Q3P9</accession>
<evidence type="ECO:0000313" key="4">
    <source>
        <dbReference type="EMBL" id="KAL3794868.1"/>
    </source>
</evidence>
<keyword evidence="3" id="KW-0687">Ribonucleoprotein</keyword>